<evidence type="ECO:0000259" key="6">
    <source>
        <dbReference type="PROSITE" id="PS50011"/>
    </source>
</evidence>
<comment type="caution">
    <text evidence="7">The sequence shown here is derived from an EMBL/GenBank/DDBJ whole genome shotgun (WGS) entry which is preliminary data.</text>
</comment>
<keyword evidence="4" id="KW-0067">ATP-binding</keyword>
<dbReference type="GeneID" id="68097195"/>
<protein>
    <recommendedName>
        <fullName evidence="6">Protein kinase domain-containing protein</fullName>
    </recommendedName>
</protein>
<keyword evidence="2" id="KW-0547">Nucleotide-binding</keyword>
<dbReference type="Pfam" id="PF13475">
    <property type="entry name" value="DUF4116"/>
    <property type="match status" value="3"/>
</dbReference>
<evidence type="ECO:0000256" key="3">
    <source>
        <dbReference type="ARBA" id="ARBA00022777"/>
    </source>
</evidence>
<dbReference type="AlphaFoldDB" id="A0AA88KKB2"/>
<dbReference type="InterPro" id="IPR025197">
    <property type="entry name" value="DUF4116"/>
</dbReference>
<keyword evidence="3" id="KW-0418">Kinase</keyword>
<dbReference type="InterPro" id="IPR000719">
    <property type="entry name" value="Prot_kinase_dom"/>
</dbReference>
<feature type="domain" description="Protein kinase" evidence="6">
    <location>
        <begin position="568"/>
        <end position="840"/>
    </location>
</feature>
<dbReference type="SUPFAM" id="SSF56112">
    <property type="entry name" value="Protein kinase-like (PK-like)"/>
    <property type="match status" value="1"/>
</dbReference>
<keyword evidence="1" id="KW-0808">Transferase</keyword>
<evidence type="ECO:0000256" key="5">
    <source>
        <dbReference type="SAM" id="MobiDB-lite"/>
    </source>
</evidence>
<reference evidence="7 8" key="1">
    <citation type="journal article" date="2018" name="BMC Genomics">
        <title>The genome of Naegleria lovaniensis, the basis for a comparative approach to unravel pathogenicity factors of the human pathogenic amoeba N. fowleri.</title>
        <authorList>
            <person name="Liechti N."/>
            <person name="Schurch N."/>
            <person name="Bruggmann R."/>
            <person name="Wittwer M."/>
        </authorList>
    </citation>
    <scope>NUCLEOTIDE SEQUENCE [LARGE SCALE GENOMIC DNA]</scope>
    <source>
        <strain evidence="7 8">ATCC 30569</strain>
    </source>
</reference>
<evidence type="ECO:0000313" key="7">
    <source>
        <dbReference type="EMBL" id="KAG2382773.1"/>
    </source>
</evidence>
<dbReference type="EMBL" id="PYSW02000022">
    <property type="protein sequence ID" value="KAG2382773.1"/>
    <property type="molecule type" value="Genomic_DNA"/>
</dbReference>
<dbReference type="InterPro" id="IPR008271">
    <property type="entry name" value="Ser/Thr_kinase_AS"/>
</dbReference>
<keyword evidence="8" id="KW-1185">Reference proteome</keyword>
<feature type="region of interest" description="Disordered" evidence="5">
    <location>
        <begin position="458"/>
        <end position="486"/>
    </location>
</feature>
<feature type="compositionally biased region" description="Basic and acidic residues" evidence="5">
    <location>
        <begin position="469"/>
        <end position="486"/>
    </location>
</feature>
<organism evidence="7 8">
    <name type="scientific">Naegleria lovaniensis</name>
    <name type="common">Amoeba</name>
    <dbReference type="NCBI Taxonomy" id="51637"/>
    <lineage>
        <taxon>Eukaryota</taxon>
        <taxon>Discoba</taxon>
        <taxon>Heterolobosea</taxon>
        <taxon>Tetramitia</taxon>
        <taxon>Eutetramitia</taxon>
        <taxon>Vahlkampfiidae</taxon>
        <taxon>Naegleria</taxon>
    </lineage>
</organism>
<dbReference type="SMART" id="SM00220">
    <property type="entry name" value="S_TKc"/>
    <property type="match status" value="1"/>
</dbReference>
<dbReference type="Pfam" id="PF00069">
    <property type="entry name" value="Pkinase"/>
    <property type="match status" value="1"/>
</dbReference>
<name>A0AA88KKB2_NAELO</name>
<evidence type="ECO:0000256" key="2">
    <source>
        <dbReference type="ARBA" id="ARBA00022741"/>
    </source>
</evidence>
<feature type="compositionally biased region" description="Low complexity" evidence="5">
    <location>
        <begin position="536"/>
        <end position="549"/>
    </location>
</feature>
<dbReference type="RefSeq" id="XP_044548452.1">
    <property type="nucleotide sequence ID" value="XM_044694413.1"/>
</dbReference>
<gene>
    <name evidence="7" type="ORF">C9374_004740</name>
</gene>
<dbReference type="PROSITE" id="PS50011">
    <property type="entry name" value="PROTEIN_KINASE_DOM"/>
    <property type="match status" value="1"/>
</dbReference>
<evidence type="ECO:0000256" key="1">
    <source>
        <dbReference type="ARBA" id="ARBA00022679"/>
    </source>
</evidence>
<dbReference type="PROSITE" id="PS00108">
    <property type="entry name" value="PROTEIN_KINASE_ST"/>
    <property type="match status" value="1"/>
</dbReference>
<dbReference type="GO" id="GO:0005524">
    <property type="term" value="F:ATP binding"/>
    <property type="evidence" value="ECO:0007669"/>
    <property type="project" value="UniProtKB-KW"/>
</dbReference>
<evidence type="ECO:0000256" key="4">
    <source>
        <dbReference type="ARBA" id="ARBA00022840"/>
    </source>
</evidence>
<evidence type="ECO:0000313" key="8">
    <source>
        <dbReference type="Proteomes" id="UP000816034"/>
    </source>
</evidence>
<feature type="region of interest" description="Disordered" evidence="5">
    <location>
        <begin position="533"/>
        <end position="554"/>
    </location>
</feature>
<proteinExistence type="predicted"/>
<dbReference type="CDD" id="cd14014">
    <property type="entry name" value="STKc_PknB_like"/>
    <property type="match status" value="1"/>
</dbReference>
<sequence>MFSLFTNKIRKTPPRLSAQAEQQLLNDIGTSFGRALQNAPDDLKRDKTFLLKAITQQTPWVLRFASDECRSDKSLVLKAVQLEGYLLEYASQELREDRQVVLQAVQSQGQALKFAHSKYRNDCEIVQAAVNSDGFALQYASVEFQKDRSLALMAVQKTKNGHTALGYVNLEFRKDREIVMAAVTYDYRALQYIASDELRMDKQIVLEAVKQLVLQVYHPTLVSDKSSLWWYMKQSSANQPAVLSLVSEELRNDEELMKDIDVIIEKGIEACRKESDLQFRRTVLERLLVDVSLTKKIGSNVETRAKTSLKQEKKNDVQTIDSLTVGTVDWNDLRNQSVLSTQAKSEMKIVETVTNSTLERILVKLDDEKFGKKNAKITIEGNSFKSLVHNVKTIFSELLLLQHETEIILTYFDTNLCDDIVIYNDHDVKDFMEFFKDSNVEYKNKFIRVSMTTGSKRQLSSSASSTVHSRSEKSQEFEKEGNSDKDHSFEKLRIHSMNSSSAFPNSEFIISSSSKSENNSSVFPNSGYIGSFHADSSQQTSNKSNTTRSVTNQQDELSKIEKYLQSKYEKISYLARGGFGVVYHVIDLKSKKEKALKQLRLDDIENFNSALREALNMSKFSHPNIVQIYDAFAPNVMSSLCIEMELMKGSLLSLFIEKKVKLSEKMLRQVTRQLCEALNWIFTQHNILHRDIKPGNTLVRDYDLSTETIQVALADFGLSKSIDLLTTHGSRPGTLLFMAPELIHSKHSNQEIAPFSVHSDMFALGVTLFQLMTCNTTLALAQFCMEGEDMKKFLKKKLIQVESLKDATTTSYSEEFIDIVARMLMLDPNERITLREVLTE</sequence>
<dbReference type="GO" id="GO:0004674">
    <property type="term" value="F:protein serine/threonine kinase activity"/>
    <property type="evidence" value="ECO:0007669"/>
    <property type="project" value="TreeGrafter"/>
</dbReference>
<dbReference type="InterPro" id="IPR050660">
    <property type="entry name" value="NEK_Ser/Thr_kinase"/>
</dbReference>
<dbReference type="Proteomes" id="UP000816034">
    <property type="component" value="Unassembled WGS sequence"/>
</dbReference>
<dbReference type="PANTHER" id="PTHR43671">
    <property type="entry name" value="SERINE/THREONINE-PROTEIN KINASE NEK"/>
    <property type="match status" value="1"/>
</dbReference>
<dbReference type="PANTHER" id="PTHR43671:SF103">
    <property type="entry name" value="KINASE, PUTATIVE-RELATED"/>
    <property type="match status" value="1"/>
</dbReference>
<dbReference type="Gene3D" id="1.10.510.10">
    <property type="entry name" value="Transferase(Phosphotransferase) domain 1"/>
    <property type="match status" value="1"/>
</dbReference>
<dbReference type="InterPro" id="IPR011009">
    <property type="entry name" value="Kinase-like_dom_sf"/>
</dbReference>
<accession>A0AA88KKB2</accession>